<evidence type="ECO:0000256" key="9">
    <source>
        <dbReference type="ARBA" id="ARBA00023242"/>
    </source>
</evidence>
<dbReference type="Proteomes" id="UP000663131">
    <property type="component" value="Chromosome 2"/>
</dbReference>
<keyword evidence="5 10" id="KW-0678">Repressor</keyword>
<dbReference type="RefSeq" id="XP_041134760.1">
    <property type="nucleotide sequence ID" value="XM_041283808.1"/>
</dbReference>
<dbReference type="InterPro" id="IPR007282">
    <property type="entry name" value="NOT2/3/5_C"/>
</dbReference>
<feature type="compositionally biased region" description="Polar residues" evidence="12">
    <location>
        <begin position="456"/>
        <end position="466"/>
    </location>
</feature>
<evidence type="ECO:0000313" key="16">
    <source>
        <dbReference type="Proteomes" id="UP000663131"/>
    </source>
</evidence>
<dbReference type="GO" id="GO:0006355">
    <property type="term" value="P:regulation of DNA-templated transcription"/>
    <property type="evidence" value="ECO:0007669"/>
    <property type="project" value="InterPro"/>
</dbReference>
<proteinExistence type="inferred from homology"/>
<dbReference type="InterPro" id="IPR012270">
    <property type="entry name" value="CCR4-NOT_su3/5"/>
</dbReference>
<evidence type="ECO:0000256" key="3">
    <source>
        <dbReference type="ARBA" id="ARBA00007682"/>
    </source>
</evidence>
<reference evidence="15" key="1">
    <citation type="submission" date="2020-10" db="EMBL/GenBank/DDBJ databases">
        <authorList>
            <person name="Palmer J.M."/>
        </authorList>
    </citation>
    <scope>NUCLEOTIDE SEQUENCE</scope>
    <source>
        <strain evidence="15">UCD 2041</strain>
    </source>
</reference>
<evidence type="ECO:0000256" key="1">
    <source>
        <dbReference type="ARBA" id="ARBA00004123"/>
    </source>
</evidence>
<comment type="similarity">
    <text evidence="3 10">Belongs to the CNOT2/3/5 family.</text>
</comment>
<reference evidence="15" key="2">
    <citation type="journal article" name="BMC Genomics">
        <title>New genome assemblies reveal patterns of domestication and adaptation across Brettanomyces (Dekkera) species.</title>
        <authorList>
            <person name="Roach M.J."/>
            <person name="Borneman A.R."/>
        </authorList>
    </citation>
    <scope>NUCLEOTIDE SEQUENCE</scope>
    <source>
        <strain evidence="15">UCD 2041</strain>
    </source>
</reference>
<feature type="domain" description="CCR4-Not complex component Not N-terminal" evidence="13">
    <location>
        <begin position="2"/>
        <end position="230"/>
    </location>
</feature>
<evidence type="ECO:0000256" key="5">
    <source>
        <dbReference type="ARBA" id="ARBA00022491"/>
    </source>
</evidence>
<dbReference type="GeneID" id="64577251"/>
<dbReference type="Pfam" id="PF04153">
    <property type="entry name" value="NOT2_3_5_C"/>
    <property type="match status" value="1"/>
</dbReference>
<dbReference type="GO" id="GO:0030015">
    <property type="term" value="C:CCR4-NOT core complex"/>
    <property type="evidence" value="ECO:0007669"/>
    <property type="project" value="UniProtKB-UniRule"/>
</dbReference>
<evidence type="ECO:0000256" key="8">
    <source>
        <dbReference type="ARBA" id="ARBA00023163"/>
    </source>
</evidence>
<evidence type="ECO:0000256" key="6">
    <source>
        <dbReference type="ARBA" id="ARBA00022553"/>
    </source>
</evidence>
<feature type="coiled-coil region" evidence="11">
    <location>
        <begin position="37"/>
        <end position="152"/>
    </location>
</feature>
<dbReference type="Gene3D" id="2.30.30.1020">
    <property type="entry name" value="CCR4-NOT complex subunit 2/3/5, C-terminal domain"/>
    <property type="match status" value="1"/>
</dbReference>
<dbReference type="PANTHER" id="PTHR23326">
    <property type="entry name" value="CCR4 NOT-RELATED"/>
    <property type="match status" value="1"/>
</dbReference>
<evidence type="ECO:0000256" key="7">
    <source>
        <dbReference type="ARBA" id="ARBA00023015"/>
    </source>
</evidence>
<feature type="compositionally biased region" description="Low complexity" evidence="12">
    <location>
        <begin position="433"/>
        <end position="455"/>
    </location>
</feature>
<dbReference type="OrthoDB" id="293823at2759"/>
<dbReference type="AlphaFoldDB" id="A0A871R088"/>
<evidence type="ECO:0000259" key="14">
    <source>
        <dbReference type="Pfam" id="PF04153"/>
    </source>
</evidence>
<gene>
    <name evidence="15" type="ORF">BRETT_005328</name>
</gene>
<dbReference type="GO" id="GO:0000932">
    <property type="term" value="C:P-body"/>
    <property type="evidence" value="ECO:0007669"/>
    <property type="project" value="UniProtKB-UniRule"/>
</dbReference>
<sequence>MSQRRLLQEVDRTFKKVNEGIDEFDYIYDKLLDSDNQSQKEKLEGDLKKEIKKLQRQREQIKNWMSGNEVKDSRPLGEYRKKIEHEMERFKEVEKAMKTKAFSNEALLSGKPVLDPKRKEKAKCCEFLQKNIEELQRQAEVIEAEVDRLSAAMKKHRPSATKQQELDEQDGRLEKHRYHIRMLEGVMRRLMNDKLDVSQVNSIRDDIEYYVESNDDPEFVEDDDFYEELGDEDMTEVLDGDSSTADVSHVSSSHSASPQPTLLSATRTHTTNSSTSGIAQPHAPPQVHTQDQNQNQTQPQAQAQPATQSVPVAQPATAGAAATPRVQHKVKQRIPSGIKLTSVSFSKPHSVAATHNLASQLSHAHHSSPVASAAILSGGLKPAAPVKAPKLKYSEVAAAAVANSTPTARTVHSSGHSTPLHTASAHLSTTRISSSHQAQPHSQSPAPVSASLSSLTPTKPVQKSSSPVSMAAALDNAVVKDLASSIKKSVSFLDLSNYTNLPDGFDKYVKDLETAKQRLVEFKDFSGNNAPTQTTVSGSPALNHIYEMKLPEFKTIYPQLESSLLNCPDSYDADTPNDYVPTNQFVTQLFFPRDPAVEVTGSRKLLKKLDLDTLAYCFYYNNLKYKSSFTDIHNSHESRDSRYLQYIAARELHDRSWQYDRQSKIWYHNDQLSPEASKDSANGGVAVSSWNFFDFKDTWMVKNKPGFKFNENHEERSFL</sequence>
<feature type="compositionally biased region" description="Low complexity" evidence="12">
    <location>
        <begin position="285"/>
        <end position="325"/>
    </location>
</feature>
<dbReference type="Pfam" id="PF04065">
    <property type="entry name" value="Not3"/>
    <property type="match status" value="1"/>
</dbReference>
<feature type="domain" description="NOT2/NOT3/NOT5 C-terminal" evidence="14">
    <location>
        <begin position="563"/>
        <end position="712"/>
    </location>
</feature>
<organism evidence="15 16">
    <name type="scientific">Dekkera bruxellensis</name>
    <name type="common">Brettanomyces custersii</name>
    <dbReference type="NCBI Taxonomy" id="5007"/>
    <lineage>
        <taxon>Eukaryota</taxon>
        <taxon>Fungi</taxon>
        <taxon>Dikarya</taxon>
        <taxon>Ascomycota</taxon>
        <taxon>Saccharomycotina</taxon>
        <taxon>Pichiomycetes</taxon>
        <taxon>Pichiales</taxon>
        <taxon>Pichiaceae</taxon>
        <taxon>Brettanomyces</taxon>
    </lineage>
</organism>
<evidence type="ECO:0000256" key="10">
    <source>
        <dbReference type="PIRNR" id="PIRNR005290"/>
    </source>
</evidence>
<dbReference type="GO" id="GO:0005634">
    <property type="term" value="C:nucleus"/>
    <property type="evidence" value="ECO:0007669"/>
    <property type="project" value="UniProtKB-SubCell"/>
</dbReference>
<dbReference type="InterPro" id="IPR038635">
    <property type="entry name" value="CCR4-NOT_su2/3/5_C_sf"/>
</dbReference>
<evidence type="ECO:0000313" key="15">
    <source>
        <dbReference type="EMBL" id="QOU18266.1"/>
    </source>
</evidence>
<dbReference type="EMBL" id="CP063130">
    <property type="protein sequence ID" value="QOU18266.1"/>
    <property type="molecule type" value="Genomic_DNA"/>
</dbReference>
<keyword evidence="6" id="KW-0597">Phosphoprotein</keyword>
<feature type="region of interest" description="Disordered" evidence="12">
    <location>
        <begin position="407"/>
        <end position="466"/>
    </location>
</feature>
<dbReference type="InterPro" id="IPR007207">
    <property type="entry name" value="Not_N"/>
</dbReference>
<feature type="compositionally biased region" description="Polar residues" evidence="12">
    <location>
        <begin position="407"/>
        <end position="432"/>
    </location>
</feature>
<evidence type="ECO:0000256" key="4">
    <source>
        <dbReference type="ARBA" id="ARBA00022490"/>
    </source>
</evidence>
<keyword evidence="7 10" id="KW-0805">Transcription regulation</keyword>
<keyword evidence="11" id="KW-0175">Coiled coil</keyword>
<dbReference type="GO" id="GO:0000289">
    <property type="term" value="P:nuclear-transcribed mRNA poly(A) tail shortening"/>
    <property type="evidence" value="ECO:0007669"/>
    <property type="project" value="UniProtKB-ARBA"/>
</dbReference>
<dbReference type="KEGG" id="bbrx:BRETT_005328"/>
<keyword evidence="8 10" id="KW-0804">Transcription</keyword>
<evidence type="ECO:0000256" key="12">
    <source>
        <dbReference type="SAM" id="MobiDB-lite"/>
    </source>
</evidence>
<comment type="subcellular location">
    <subcellularLocation>
        <location evidence="2 10">Cytoplasm</location>
    </subcellularLocation>
    <subcellularLocation>
        <location evidence="1 10">Nucleus</location>
    </subcellularLocation>
</comment>
<feature type="compositionally biased region" description="Low complexity" evidence="12">
    <location>
        <begin position="241"/>
        <end position="257"/>
    </location>
</feature>
<protein>
    <recommendedName>
        <fullName evidence="10">General negative regulator of transcription subunit</fullName>
    </recommendedName>
</protein>
<accession>A0A871R088</accession>
<feature type="compositionally biased region" description="Polar residues" evidence="12">
    <location>
        <begin position="258"/>
        <end position="278"/>
    </location>
</feature>
<comment type="function">
    <text evidence="10">Acts as component of the CCR4-NOT core complex, which in the nucleus seems to be a general transcription factor, and in the cytoplasm the major mRNA deadenylase involved in mRNA turnover. The NOT protein subcomplex negatively regulates the basal and activated transcription of many genes. Preferentially affects TC-type TATA element-dependent transcription. Could directly or indirectly inhibit component(s) of the general transcription machinery.</text>
</comment>
<keyword evidence="4 10" id="KW-0963">Cytoplasm</keyword>
<evidence type="ECO:0000256" key="11">
    <source>
        <dbReference type="SAM" id="Coils"/>
    </source>
</evidence>
<keyword evidence="9 10" id="KW-0539">Nucleus</keyword>
<name>A0A871R088_DEKBR</name>
<dbReference type="PIRSF" id="PIRSF005290">
    <property type="entry name" value="NOT_su_3_5"/>
    <property type="match status" value="1"/>
</dbReference>
<evidence type="ECO:0000259" key="13">
    <source>
        <dbReference type="Pfam" id="PF04065"/>
    </source>
</evidence>
<evidence type="ECO:0000256" key="2">
    <source>
        <dbReference type="ARBA" id="ARBA00004496"/>
    </source>
</evidence>
<keyword evidence="10" id="KW-0010">Activator</keyword>
<dbReference type="InterPro" id="IPR040168">
    <property type="entry name" value="Not2/3/5"/>
</dbReference>
<feature type="region of interest" description="Disordered" evidence="12">
    <location>
        <begin position="236"/>
        <end position="333"/>
    </location>
</feature>